<dbReference type="Proteomes" id="UP001164929">
    <property type="component" value="Chromosome 2"/>
</dbReference>
<gene>
    <name evidence="1" type="ORF">NC653_006668</name>
</gene>
<name>A0AAD6RFH7_9ROSI</name>
<proteinExistence type="predicted"/>
<protein>
    <submittedName>
        <fullName evidence="1">Uncharacterized protein</fullName>
    </submittedName>
</protein>
<comment type="caution">
    <text evidence="1">The sequence shown here is derived from an EMBL/GenBank/DDBJ whole genome shotgun (WGS) entry which is preliminary data.</text>
</comment>
<evidence type="ECO:0000313" key="1">
    <source>
        <dbReference type="EMBL" id="KAJ7007706.1"/>
    </source>
</evidence>
<dbReference type="EMBL" id="JAQIZT010000002">
    <property type="protein sequence ID" value="KAJ7007706.1"/>
    <property type="molecule type" value="Genomic_DNA"/>
</dbReference>
<organism evidence="1 2">
    <name type="scientific">Populus alba x Populus x berolinensis</name>
    <dbReference type="NCBI Taxonomy" id="444605"/>
    <lineage>
        <taxon>Eukaryota</taxon>
        <taxon>Viridiplantae</taxon>
        <taxon>Streptophyta</taxon>
        <taxon>Embryophyta</taxon>
        <taxon>Tracheophyta</taxon>
        <taxon>Spermatophyta</taxon>
        <taxon>Magnoliopsida</taxon>
        <taxon>eudicotyledons</taxon>
        <taxon>Gunneridae</taxon>
        <taxon>Pentapetalae</taxon>
        <taxon>rosids</taxon>
        <taxon>fabids</taxon>
        <taxon>Malpighiales</taxon>
        <taxon>Salicaceae</taxon>
        <taxon>Saliceae</taxon>
        <taxon>Populus</taxon>
    </lineage>
</organism>
<accession>A0AAD6RFH7</accession>
<evidence type="ECO:0000313" key="2">
    <source>
        <dbReference type="Proteomes" id="UP001164929"/>
    </source>
</evidence>
<dbReference type="AlphaFoldDB" id="A0AAD6RFH7"/>
<sequence>MCSLVACITGNDEIGDLAQLLSCLSDLVYCKVCACLQILLIGSDCLWDCPLSYNFMNILPEDILLEKFSCELQTPLLKLFILVQCWLNKSSLFGVEFRVRKKDLGFSS</sequence>
<reference evidence="1" key="1">
    <citation type="journal article" date="2023" name="Mol. Ecol. Resour.">
        <title>Chromosome-level genome assembly of a triploid poplar Populus alba 'Berolinensis'.</title>
        <authorList>
            <person name="Chen S."/>
            <person name="Yu Y."/>
            <person name="Wang X."/>
            <person name="Wang S."/>
            <person name="Zhang T."/>
            <person name="Zhou Y."/>
            <person name="He R."/>
            <person name="Meng N."/>
            <person name="Wang Y."/>
            <person name="Liu W."/>
            <person name="Liu Z."/>
            <person name="Liu J."/>
            <person name="Guo Q."/>
            <person name="Huang H."/>
            <person name="Sederoff R.R."/>
            <person name="Wang G."/>
            <person name="Qu G."/>
            <person name="Chen S."/>
        </authorList>
    </citation>
    <scope>NUCLEOTIDE SEQUENCE</scope>
    <source>
        <strain evidence="1">SC-2020</strain>
    </source>
</reference>
<keyword evidence="2" id="KW-1185">Reference proteome</keyword>